<evidence type="ECO:0000313" key="1">
    <source>
        <dbReference type="EMBL" id="KAA2241041.1"/>
    </source>
</evidence>
<dbReference type="AlphaFoldDB" id="A0A5B2VPF7"/>
<keyword evidence="2" id="KW-1185">Reference proteome</keyword>
<name>A0A5B2VPF7_9HYPH</name>
<proteinExistence type="predicted"/>
<accession>A0A5B2VPF7</accession>
<dbReference type="RefSeq" id="WP_149815991.1">
    <property type="nucleotide sequence ID" value="NZ_VUOA01000010.1"/>
</dbReference>
<comment type="caution">
    <text evidence="1">The sequence shown here is derived from an EMBL/GenBank/DDBJ whole genome shotgun (WGS) entry which is preliminary data.</text>
</comment>
<sequence length="81" mass="8658">MLTPTDLAAPARLQYRAADLSDPPADADWAASQSFGSLREAVQYAMTEEAPAGKEPFIRADSGYVLDPTTLQGLFESLQGP</sequence>
<evidence type="ECO:0000313" key="2">
    <source>
        <dbReference type="Proteomes" id="UP000323142"/>
    </source>
</evidence>
<reference evidence="1 2" key="2">
    <citation type="submission" date="2019-09" db="EMBL/GenBank/DDBJ databases">
        <authorList>
            <person name="Jin C."/>
        </authorList>
    </citation>
    <scope>NUCLEOTIDE SEQUENCE [LARGE SCALE GENOMIC DNA]</scope>
    <source>
        <strain evidence="1 2">BN140002</strain>
    </source>
</reference>
<gene>
    <name evidence="1" type="ORF">F0L46_05235</name>
</gene>
<organism evidence="1 2">
    <name type="scientific">Salinarimonas soli</name>
    <dbReference type="NCBI Taxonomy" id="1638099"/>
    <lineage>
        <taxon>Bacteria</taxon>
        <taxon>Pseudomonadati</taxon>
        <taxon>Pseudomonadota</taxon>
        <taxon>Alphaproteobacteria</taxon>
        <taxon>Hyphomicrobiales</taxon>
        <taxon>Salinarimonadaceae</taxon>
        <taxon>Salinarimonas</taxon>
    </lineage>
</organism>
<protein>
    <submittedName>
        <fullName evidence="1">Uncharacterized protein</fullName>
    </submittedName>
</protein>
<dbReference type="Proteomes" id="UP000323142">
    <property type="component" value="Unassembled WGS sequence"/>
</dbReference>
<dbReference type="EMBL" id="VUOA01000010">
    <property type="protein sequence ID" value="KAA2241041.1"/>
    <property type="molecule type" value="Genomic_DNA"/>
</dbReference>
<reference evidence="1 2" key="1">
    <citation type="submission" date="2019-09" db="EMBL/GenBank/DDBJ databases">
        <title>Salinarimonas rosea gen. nov., sp. nov., a new member of the a-2 subgroup of the Proteobacteria.</title>
        <authorList>
            <person name="Liu J."/>
        </authorList>
    </citation>
    <scope>NUCLEOTIDE SEQUENCE [LARGE SCALE GENOMIC DNA]</scope>
    <source>
        <strain evidence="1 2">BN140002</strain>
    </source>
</reference>
<dbReference type="OrthoDB" id="8019703at2"/>